<dbReference type="GO" id="GO:0000160">
    <property type="term" value="P:phosphorelay signal transduction system"/>
    <property type="evidence" value="ECO:0007669"/>
    <property type="project" value="InterPro"/>
</dbReference>
<proteinExistence type="predicted"/>
<keyword evidence="4" id="KW-0597">Phosphoprotein</keyword>
<dbReference type="GO" id="GO:0043565">
    <property type="term" value="F:sequence-specific DNA binding"/>
    <property type="evidence" value="ECO:0007669"/>
    <property type="project" value="InterPro"/>
</dbReference>
<gene>
    <name evidence="8" type="ORF">GPAL_2752</name>
</gene>
<dbReference type="InterPro" id="IPR001789">
    <property type="entry name" value="Sig_transdc_resp-reg_receiver"/>
</dbReference>
<evidence type="ECO:0000313" key="8">
    <source>
        <dbReference type="EMBL" id="GAC29603.1"/>
    </source>
</evidence>
<dbReference type="SUPFAM" id="SSF55874">
    <property type="entry name" value="ATPase domain of HSP90 chaperone/DNA topoisomerase II/histidine kinase"/>
    <property type="match status" value="1"/>
</dbReference>
<accession>K6ZL39</accession>
<dbReference type="Gene3D" id="3.30.565.10">
    <property type="entry name" value="Histidine kinase-like ATPase, C-terminal domain"/>
    <property type="match status" value="1"/>
</dbReference>
<keyword evidence="5" id="KW-0472">Membrane</keyword>
<dbReference type="Pfam" id="PF00072">
    <property type="entry name" value="Response_reg"/>
    <property type="match status" value="1"/>
</dbReference>
<keyword evidence="9" id="KW-1185">Reference proteome</keyword>
<evidence type="ECO:0000313" key="9">
    <source>
        <dbReference type="Proteomes" id="UP000006251"/>
    </source>
</evidence>
<dbReference type="InterPro" id="IPR018062">
    <property type="entry name" value="HTH_AraC-typ_CS"/>
</dbReference>
<keyword evidence="5" id="KW-1133">Transmembrane helix</keyword>
<dbReference type="SUPFAM" id="SSF52172">
    <property type="entry name" value="CheY-like"/>
    <property type="match status" value="1"/>
</dbReference>
<dbReference type="EMBL" id="BAEQ01000048">
    <property type="protein sequence ID" value="GAC29603.1"/>
    <property type="molecule type" value="Genomic_DNA"/>
</dbReference>
<dbReference type="SUPFAM" id="SSF46689">
    <property type="entry name" value="Homeodomain-like"/>
    <property type="match status" value="1"/>
</dbReference>
<comment type="caution">
    <text evidence="8">The sequence shown here is derived from an EMBL/GenBank/DDBJ whole genome shotgun (WGS) entry which is preliminary data.</text>
</comment>
<dbReference type="PANTHER" id="PTHR43280">
    <property type="entry name" value="ARAC-FAMILY TRANSCRIPTIONAL REGULATOR"/>
    <property type="match status" value="1"/>
</dbReference>
<dbReference type="PROSITE" id="PS01124">
    <property type="entry name" value="HTH_ARAC_FAMILY_2"/>
    <property type="match status" value="1"/>
</dbReference>
<feature type="domain" description="Response regulatory" evidence="7">
    <location>
        <begin position="320"/>
        <end position="435"/>
    </location>
</feature>
<evidence type="ECO:0000256" key="2">
    <source>
        <dbReference type="ARBA" id="ARBA00023125"/>
    </source>
</evidence>
<dbReference type="InterPro" id="IPR009057">
    <property type="entry name" value="Homeodomain-like_sf"/>
</dbReference>
<dbReference type="OrthoDB" id="345413at2"/>
<keyword evidence="5" id="KW-0812">Transmembrane</keyword>
<dbReference type="InterPro" id="IPR011006">
    <property type="entry name" value="CheY-like_superfamily"/>
</dbReference>
<dbReference type="STRING" id="1121922.GCA_000428905_01063"/>
<keyword evidence="3" id="KW-0804">Transcription</keyword>
<keyword evidence="1" id="KW-0805">Transcription regulation</keyword>
<dbReference type="Gene3D" id="1.10.10.60">
    <property type="entry name" value="Homeodomain-like"/>
    <property type="match status" value="1"/>
</dbReference>
<evidence type="ECO:0000259" key="7">
    <source>
        <dbReference type="PROSITE" id="PS50110"/>
    </source>
</evidence>
<evidence type="ECO:0000256" key="5">
    <source>
        <dbReference type="SAM" id="Phobius"/>
    </source>
</evidence>
<reference evidence="9" key="1">
    <citation type="journal article" date="2014" name="Environ. Microbiol.">
        <title>Comparative genomics of the marine bacterial genus Glaciecola reveals the high degree of genomic diversity and genomic characteristic for cold adaptation.</title>
        <authorList>
            <person name="Qin Q.L."/>
            <person name="Xie B.B."/>
            <person name="Yu Y."/>
            <person name="Shu Y.L."/>
            <person name="Rong J.C."/>
            <person name="Zhang Y.J."/>
            <person name="Zhao D.L."/>
            <person name="Chen X.L."/>
            <person name="Zhang X.Y."/>
            <person name="Chen B."/>
            <person name="Zhou B.C."/>
            <person name="Zhang Y.Z."/>
        </authorList>
    </citation>
    <scope>NUCLEOTIDE SEQUENCE [LARGE SCALE GENOMIC DNA]</scope>
    <source>
        <strain evidence="9">ACAM 615</strain>
    </source>
</reference>
<dbReference type="GO" id="GO:0003700">
    <property type="term" value="F:DNA-binding transcription factor activity"/>
    <property type="evidence" value="ECO:0007669"/>
    <property type="project" value="InterPro"/>
</dbReference>
<evidence type="ECO:0000259" key="6">
    <source>
        <dbReference type="PROSITE" id="PS01124"/>
    </source>
</evidence>
<dbReference type="Pfam" id="PF12833">
    <property type="entry name" value="HTH_18"/>
    <property type="match status" value="1"/>
</dbReference>
<dbReference type="PROSITE" id="PS00041">
    <property type="entry name" value="HTH_ARAC_FAMILY_1"/>
    <property type="match status" value="1"/>
</dbReference>
<dbReference type="Gene3D" id="3.40.50.2300">
    <property type="match status" value="1"/>
</dbReference>
<dbReference type="PANTHER" id="PTHR43280:SF2">
    <property type="entry name" value="HTH-TYPE TRANSCRIPTIONAL REGULATOR EXSA"/>
    <property type="match status" value="1"/>
</dbReference>
<organism evidence="8 9">
    <name type="scientific">Brumicola pallidula DSM 14239 = ACAM 615</name>
    <dbReference type="NCBI Taxonomy" id="1121922"/>
    <lineage>
        <taxon>Bacteria</taxon>
        <taxon>Pseudomonadati</taxon>
        <taxon>Pseudomonadota</taxon>
        <taxon>Gammaproteobacteria</taxon>
        <taxon>Alteromonadales</taxon>
        <taxon>Alteromonadaceae</taxon>
        <taxon>Brumicola</taxon>
    </lineage>
</organism>
<feature type="transmembrane region" description="Helical" evidence="5">
    <location>
        <begin position="12"/>
        <end position="37"/>
    </location>
</feature>
<dbReference type="SMART" id="SM00448">
    <property type="entry name" value="REC"/>
    <property type="match status" value="1"/>
</dbReference>
<feature type="modified residue" description="4-aspartylphosphate" evidence="4">
    <location>
        <position position="368"/>
    </location>
</feature>
<dbReference type="InterPro" id="IPR036890">
    <property type="entry name" value="HATPase_C_sf"/>
</dbReference>
<feature type="domain" description="HTH araC/xylS-type" evidence="6">
    <location>
        <begin position="475"/>
        <end position="573"/>
    </location>
</feature>
<dbReference type="SMART" id="SM00342">
    <property type="entry name" value="HTH_ARAC"/>
    <property type="match status" value="1"/>
</dbReference>
<dbReference type="InterPro" id="IPR018060">
    <property type="entry name" value="HTH_AraC"/>
</dbReference>
<keyword evidence="2" id="KW-0238">DNA-binding</keyword>
<dbReference type="Proteomes" id="UP000006251">
    <property type="component" value="Unassembled WGS sequence"/>
</dbReference>
<dbReference type="RefSeq" id="WP_006012800.1">
    <property type="nucleotide sequence ID" value="NZ_AUAV01000005.1"/>
</dbReference>
<evidence type="ECO:0000256" key="4">
    <source>
        <dbReference type="PROSITE-ProRule" id="PRU00169"/>
    </source>
</evidence>
<dbReference type="AlphaFoldDB" id="K6ZL39"/>
<evidence type="ECO:0000256" key="3">
    <source>
        <dbReference type="ARBA" id="ARBA00023163"/>
    </source>
</evidence>
<protein>
    <submittedName>
        <fullName evidence="8">Uncharacterized protein</fullName>
    </submittedName>
</protein>
<sequence length="575" mass="65107">MLNEQINSSNGYSYLILGFIICCLILLLLVIIFYLFYKKLFSKYQHLVLEFNTLNIRKKEILETLNFQQISVTNIGATIQSVITEEFEQQNSALFYANEDSERRGSKKHNWRKVSELAERLAYFTLRNQKRDGIDSAVSTKLVFADNEMMLNAILAAKGQQLDLLQQGHSMLNIPKGTLDKIVRGLILHASKAAYPNTTLSLRCDACVTSFNFSVTAWGEGISSQEIHNIHLSVRTNPRFHNAKRAEDNEGDLNLASIYRLVTQLGGSVKLVSALNYTTVIYISLPATSSAIASDEREFAVVQESHQIAGLEPVERGKPKVLIIDQNDTSQMVMHRALQSNYHCFACITPLESMQLIHNLQPSVILLDQILPDMDSLELIKLIRKNPKSENIPIVISCGIAAQSFRLSALRLGASCVIEKPLRPTELQLTVAGLIEQQQRVAEKVGEKLSEYHRQQLDVPQAAAFDNDKDRSFIIRFNEMMADNFANDQFTREIAAHHMNVCLRTLNRRLSEYYSHNFKEHLKKYRLEKAKNLLNKGYTINEASFEVGFSSASYFSTCFKAEYGFAPSRLVAQFA</sequence>
<dbReference type="PROSITE" id="PS50110">
    <property type="entry name" value="RESPONSE_REGULATORY"/>
    <property type="match status" value="1"/>
</dbReference>
<name>K6ZL39_9ALTE</name>
<evidence type="ECO:0000256" key="1">
    <source>
        <dbReference type="ARBA" id="ARBA00023015"/>
    </source>
</evidence>